<comment type="similarity">
    <text evidence="1 3">Belongs to the short-chain dehydrogenases/reductases (SDR) family.</text>
</comment>
<dbReference type="PANTHER" id="PTHR24321">
    <property type="entry name" value="DEHYDROGENASES, SHORT CHAIN"/>
    <property type="match status" value="1"/>
</dbReference>
<gene>
    <name evidence="4" type="ORF">A5708_19950</name>
</gene>
<evidence type="ECO:0000256" key="1">
    <source>
        <dbReference type="ARBA" id="ARBA00006484"/>
    </source>
</evidence>
<dbReference type="InterPro" id="IPR036291">
    <property type="entry name" value="NAD(P)-bd_dom_sf"/>
</dbReference>
<dbReference type="InterPro" id="IPR002347">
    <property type="entry name" value="SDR_fam"/>
</dbReference>
<comment type="caution">
    <text evidence="4">The sequence shown here is derived from an EMBL/GenBank/DDBJ whole genome shotgun (WGS) entry which is preliminary data.</text>
</comment>
<keyword evidence="2" id="KW-0560">Oxidoreductase</keyword>
<dbReference type="SUPFAM" id="SSF51735">
    <property type="entry name" value="NAD(P)-binding Rossmann-fold domains"/>
    <property type="match status" value="1"/>
</dbReference>
<protein>
    <submittedName>
        <fullName evidence="4">Short-chain dehydrogenase</fullName>
    </submittedName>
</protein>
<dbReference type="PROSITE" id="PS00061">
    <property type="entry name" value="ADH_SHORT"/>
    <property type="match status" value="1"/>
</dbReference>
<sequence>MIEKACPLKRFTDRRVVVTGAGSGIGQATVARILDEGATVVAYDVSSAGLAHTAALAEDAGTGERLTTAVLDISSEDAVAAAVSAALAELGGLEVLVNAAAIQRCANTHEHTLADWNATLAVNLTGTFLMTRQTLPALLASGRGVVVNFTSTAATFAHPYMAAYAASKGGVLSFTHSLALEYSKQGLRAVNIQPGGVATALALSTLDKMPQGYDLGLWAKQTPLLHGRDTEILGDPSAVASVIAMVASDDGAFITGTEIRIDGGAHA</sequence>
<dbReference type="FunFam" id="3.40.50.720:FF:000084">
    <property type="entry name" value="Short-chain dehydrogenase reductase"/>
    <property type="match status" value="1"/>
</dbReference>
<dbReference type="PANTHER" id="PTHR24321:SF14">
    <property type="entry name" value="SHORT-CHAIN TYPE DEHYDROGENASE_REDUCTASE BLR2146-RELATED"/>
    <property type="match status" value="1"/>
</dbReference>
<dbReference type="Proteomes" id="UP000091846">
    <property type="component" value="Unassembled WGS sequence"/>
</dbReference>
<evidence type="ECO:0000313" key="4">
    <source>
        <dbReference type="EMBL" id="OBI42872.1"/>
    </source>
</evidence>
<dbReference type="RefSeq" id="WP_065028283.1">
    <property type="nucleotide sequence ID" value="NZ_LZKI01000067.1"/>
</dbReference>
<dbReference type="InterPro" id="IPR020904">
    <property type="entry name" value="Sc_DH/Rdtase_CS"/>
</dbReference>
<evidence type="ECO:0000256" key="3">
    <source>
        <dbReference type="RuleBase" id="RU000363"/>
    </source>
</evidence>
<organism evidence="4 5">
    <name type="scientific">Mycobacterium colombiense</name>
    <dbReference type="NCBI Taxonomy" id="339268"/>
    <lineage>
        <taxon>Bacteria</taxon>
        <taxon>Bacillati</taxon>
        <taxon>Actinomycetota</taxon>
        <taxon>Actinomycetes</taxon>
        <taxon>Mycobacteriales</taxon>
        <taxon>Mycobacteriaceae</taxon>
        <taxon>Mycobacterium</taxon>
        <taxon>Mycobacterium avium complex (MAC)</taxon>
    </lineage>
</organism>
<dbReference type="CDD" id="cd05233">
    <property type="entry name" value="SDR_c"/>
    <property type="match status" value="1"/>
</dbReference>
<name>A0A1A2Z046_9MYCO</name>
<dbReference type="PRINTS" id="PR00080">
    <property type="entry name" value="SDRFAMILY"/>
</dbReference>
<accession>A0A1A2Z046</accession>
<dbReference type="AlphaFoldDB" id="A0A1A2Z046"/>
<dbReference type="Gene3D" id="3.40.50.720">
    <property type="entry name" value="NAD(P)-binding Rossmann-like Domain"/>
    <property type="match status" value="1"/>
</dbReference>
<dbReference type="OrthoDB" id="7064009at2"/>
<evidence type="ECO:0000256" key="2">
    <source>
        <dbReference type="ARBA" id="ARBA00023002"/>
    </source>
</evidence>
<evidence type="ECO:0000313" key="5">
    <source>
        <dbReference type="Proteomes" id="UP000091846"/>
    </source>
</evidence>
<dbReference type="EMBL" id="LZKI01000067">
    <property type="protein sequence ID" value="OBI42872.1"/>
    <property type="molecule type" value="Genomic_DNA"/>
</dbReference>
<dbReference type="Pfam" id="PF00106">
    <property type="entry name" value="adh_short"/>
    <property type="match status" value="1"/>
</dbReference>
<proteinExistence type="inferred from homology"/>
<dbReference type="PRINTS" id="PR00081">
    <property type="entry name" value="GDHRDH"/>
</dbReference>
<dbReference type="GO" id="GO:0016491">
    <property type="term" value="F:oxidoreductase activity"/>
    <property type="evidence" value="ECO:0007669"/>
    <property type="project" value="UniProtKB-KW"/>
</dbReference>
<reference evidence="4 5" key="1">
    <citation type="submission" date="2016-06" db="EMBL/GenBank/DDBJ databases">
        <authorList>
            <person name="Kjaerup R.B."/>
            <person name="Dalgaard T.S."/>
            <person name="Juul-Madsen H.R."/>
        </authorList>
    </citation>
    <scope>NUCLEOTIDE SEQUENCE [LARGE SCALE GENOMIC DNA]</scope>
    <source>
        <strain evidence="4 5">E1334</strain>
    </source>
</reference>